<dbReference type="InterPro" id="IPR027266">
    <property type="entry name" value="TrmE/GcvT-like"/>
</dbReference>
<organism evidence="2 3">
    <name type="scientific">Microbacterium album</name>
    <dbReference type="NCBI Taxonomy" id="2053191"/>
    <lineage>
        <taxon>Bacteria</taxon>
        <taxon>Bacillati</taxon>
        <taxon>Actinomycetota</taxon>
        <taxon>Actinomycetes</taxon>
        <taxon>Micrococcales</taxon>
        <taxon>Microbacteriaceae</taxon>
        <taxon>Microbacterium</taxon>
    </lineage>
</organism>
<feature type="domain" description="GCVT N-terminal" evidence="1">
    <location>
        <begin position="51"/>
        <end position="272"/>
    </location>
</feature>
<dbReference type="Proteomes" id="UP000657592">
    <property type="component" value="Unassembled WGS sequence"/>
</dbReference>
<name>A0A917MK84_9MICO</name>
<reference evidence="2" key="1">
    <citation type="journal article" date="2014" name="Int. J. Syst. Evol. Microbiol.">
        <title>Complete genome sequence of Corynebacterium casei LMG S-19264T (=DSM 44701T), isolated from a smear-ripened cheese.</title>
        <authorList>
            <consortium name="US DOE Joint Genome Institute (JGI-PGF)"/>
            <person name="Walter F."/>
            <person name="Albersmeier A."/>
            <person name="Kalinowski J."/>
            <person name="Ruckert C."/>
        </authorList>
    </citation>
    <scope>NUCLEOTIDE SEQUENCE</scope>
    <source>
        <strain evidence="2">CGMCC 1.15794</strain>
    </source>
</reference>
<reference evidence="2" key="2">
    <citation type="submission" date="2020-09" db="EMBL/GenBank/DDBJ databases">
        <authorList>
            <person name="Sun Q."/>
            <person name="Zhou Y."/>
        </authorList>
    </citation>
    <scope>NUCLEOTIDE SEQUENCE</scope>
    <source>
        <strain evidence="2">CGMCC 1.15794</strain>
    </source>
</reference>
<accession>A0A917MK84</accession>
<dbReference type="InterPro" id="IPR028896">
    <property type="entry name" value="GcvT/YgfZ/DmdA"/>
</dbReference>
<comment type="caution">
    <text evidence="2">The sequence shown here is derived from an EMBL/GenBank/DDBJ whole genome shotgun (WGS) entry which is preliminary data.</text>
</comment>
<evidence type="ECO:0000313" key="3">
    <source>
        <dbReference type="Proteomes" id="UP000657592"/>
    </source>
</evidence>
<gene>
    <name evidence="2" type="primary">gcvT</name>
    <name evidence="2" type="ORF">GCM10010921_00740</name>
</gene>
<dbReference type="SUPFAM" id="SSF103025">
    <property type="entry name" value="Folate-binding domain"/>
    <property type="match status" value="1"/>
</dbReference>
<dbReference type="Gene3D" id="3.30.1360.120">
    <property type="entry name" value="Probable tRNA modification gtpase trme, domain 1"/>
    <property type="match status" value="1"/>
</dbReference>
<keyword evidence="3" id="KW-1185">Reference proteome</keyword>
<protein>
    <submittedName>
        <fullName evidence="2">Glycine cleavage system protein T</fullName>
    </submittedName>
</protein>
<dbReference type="EMBL" id="BMJY01000001">
    <property type="protein sequence ID" value="GGH33640.1"/>
    <property type="molecule type" value="Genomic_DNA"/>
</dbReference>
<dbReference type="PANTHER" id="PTHR43757">
    <property type="entry name" value="AMINOMETHYLTRANSFERASE"/>
    <property type="match status" value="1"/>
</dbReference>
<dbReference type="RefSeq" id="WP_188754262.1">
    <property type="nucleotide sequence ID" value="NZ_BMJY01000001.1"/>
</dbReference>
<proteinExistence type="predicted"/>
<dbReference type="PANTHER" id="PTHR43757:SF2">
    <property type="entry name" value="AMINOMETHYLTRANSFERASE, MITOCHONDRIAL"/>
    <property type="match status" value="1"/>
</dbReference>
<evidence type="ECO:0000259" key="1">
    <source>
        <dbReference type="Pfam" id="PF01571"/>
    </source>
</evidence>
<sequence>MTLLYAHGSAQSLDSMIKEAGGALNLLRAHKYDRPDAPPKFRPQQIIPVIPGEFSLWERETRAWREGVALFDQTHHMDGLLLAGPDAPQLLGEVSANDLSAFGPGTAKQIIAVNDRGDLIGDAIVFHLEQGRYAIYGAGFVQNWIAFHAETGAYDVEISADEKAPVYPNGFANERPDFRYQIQGPLAGPLIEKLNGGPIGDVKFFHMTEITIAGQRCRALRHGMAGVLGLEIWGPYEHRVAVREAIVEAGREFGLCLVGGAAYLIGAIESGWYQAVLPGVYAGESTRAFREWMPGNYNEGMVRLSGSFASERVEDYYRTPYDVGYGKLVHFDHDFIGRDALVARREEPSLRKVTLRWNTEDAAAVFADMLTPGGRDVRFLHLPVMCDKMDKHYDRLTLDGRDVGNSAYTAYTANERSVLSMALVDDSVQIGDEVVIHWGEAGGGYGPHMVPSTEIVPIRAVVSPAPYSRVAREDYRVAALQS</sequence>
<evidence type="ECO:0000313" key="2">
    <source>
        <dbReference type="EMBL" id="GGH33640.1"/>
    </source>
</evidence>
<dbReference type="AlphaFoldDB" id="A0A917MK84"/>
<dbReference type="InterPro" id="IPR006222">
    <property type="entry name" value="GCVT_N"/>
</dbReference>
<dbReference type="Pfam" id="PF01571">
    <property type="entry name" value="GCV_T"/>
    <property type="match status" value="1"/>
</dbReference>